<comment type="similarity">
    <text evidence="2">Belongs to the NET family.</text>
</comment>
<proteinExistence type="inferred from homology"/>
<protein>
    <recommendedName>
        <fullName evidence="4">NAB domain-containing protein</fullName>
    </recommendedName>
</protein>
<dbReference type="AlphaFoldDB" id="A0A9Q0CNX2"/>
<evidence type="ECO:0000313" key="5">
    <source>
        <dbReference type="EMBL" id="KAJ1697175.1"/>
    </source>
</evidence>
<dbReference type="InterPro" id="IPR011684">
    <property type="entry name" value="NAB"/>
</dbReference>
<dbReference type="PANTHER" id="PTHR32258:SF28">
    <property type="entry name" value="PROTEIN NETWORKED 3A-RELATED"/>
    <property type="match status" value="1"/>
</dbReference>
<dbReference type="PANTHER" id="PTHR32258">
    <property type="entry name" value="PROTEIN NETWORKED 4A"/>
    <property type="match status" value="1"/>
</dbReference>
<feature type="compositionally biased region" description="Acidic residues" evidence="3">
    <location>
        <begin position="119"/>
        <end position="142"/>
    </location>
</feature>
<dbReference type="PROSITE" id="PS51774">
    <property type="entry name" value="NAB"/>
    <property type="match status" value="1"/>
</dbReference>
<gene>
    <name evidence="5" type="ORF">LUZ63_005687</name>
</gene>
<organism evidence="5 6">
    <name type="scientific">Rhynchospora breviuscula</name>
    <dbReference type="NCBI Taxonomy" id="2022672"/>
    <lineage>
        <taxon>Eukaryota</taxon>
        <taxon>Viridiplantae</taxon>
        <taxon>Streptophyta</taxon>
        <taxon>Embryophyta</taxon>
        <taxon>Tracheophyta</taxon>
        <taxon>Spermatophyta</taxon>
        <taxon>Magnoliopsida</taxon>
        <taxon>Liliopsida</taxon>
        <taxon>Poales</taxon>
        <taxon>Cyperaceae</taxon>
        <taxon>Cyperoideae</taxon>
        <taxon>Rhynchosporeae</taxon>
        <taxon>Rhynchospora</taxon>
    </lineage>
</organism>
<keyword evidence="1" id="KW-0175">Coiled coil</keyword>
<evidence type="ECO:0000256" key="3">
    <source>
        <dbReference type="SAM" id="MobiDB-lite"/>
    </source>
</evidence>
<evidence type="ECO:0000259" key="4">
    <source>
        <dbReference type="PROSITE" id="PS51774"/>
    </source>
</evidence>
<evidence type="ECO:0000256" key="2">
    <source>
        <dbReference type="ARBA" id="ARBA00038006"/>
    </source>
</evidence>
<feature type="region of interest" description="Disordered" evidence="3">
    <location>
        <begin position="98"/>
        <end position="142"/>
    </location>
</feature>
<reference evidence="5" key="1">
    <citation type="journal article" date="2022" name="Cell">
        <title>Repeat-based holocentromeres influence genome architecture and karyotype evolution.</title>
        <authorList>
            <person name="Hofstatter P.G."/>
            <person name="Thangavel G."/>
            <person name="Lux T."/>
            <person name="Neumann P."/>
            <person name="Vondrak T."/>
            <person name="Novak P."/>
            <person name="Zhang M."/>
            <person name="Costa L."/>
            <person name="Castellani M."/>
            <person name="Scott A."/>
            <person name="Toegelov H."/>
            <person name="Fuchs J."/>
            <person name="Mata-Sucre Y."/>
            <person name="Dias Y."/>
            <person name="Vanzela A.L.L."/>
            <person name="Huettel B."/>
            <person name="Almeida C.C.S."/>
            <person name="Simkova H."/>
            <person name="Souza G."/>
            <person name="Pedrosa-Harand A."/>
            <person name="Macas J."/>
            <person name="Mayer K.F.X."/>
            <person name="Houben A."/>
            <person name="Marques A."/>
        </authorList>
    </citation>
    <scope>NUCLEOTIDE SEQUENCE</scope>
    <source>
        <strain evidence="5">RhyBre1mFocal</strain>
    </source>
</reference>
<comment type="caution">
    <text evidence="5">The sequence shown here is derived from an EMBL/GenBank/DDBJ whole genome shotgun (WGS) entry which is preliminary data.</text>
</comment>
<dbReference type="Pfam" id="PF07765">
    <property type="entry name" value="KIP1"/>
    <property type="match status" value="1"/>
</dbReference>
<dbReference type="OrthoDB" id="2019833at2759"/>
<accession>A0A9Q0CNX2</accession>
<dbReference type="EMBL" id="JAMQYH010000002">
    <property type="protein sequence ID" value="KAJ1697175.1"/>
    <property type="molecule type" value="Genomic_DNA"/>
</dbReference>
<evidence type="ECO:0000313" key="6">
    <source>
        <dbReference type="Proteomes" id="UP001151287"/>
    </source>
</evidence>
<feature type="compositionally biased region" description="Low complexity" evidence="3">
    <location>
        <begin position="98"/>
        <end position="118"/>
    </location>
</feature>
<feature type="domain" description="NAB" evidence="4">
    <location>
        <begin position="8"/>
        <end position="89"/>
    </location>
</feature>
<sequence>MVQKEIPQAWWFDSHNNNSRQSPWLLSTLLALEEKTKQMLKLIEDDADSFAQRAEMYYKKRPLLVGMIEDIYRDHRSLAEQCDLLKSSSGIPRLKSLGGSSVSSLASTTSVSSPYSSESDSEVDDPEPDSILETESEPDNSLETELKRLREENEALKVELEVKDEEKREVIRQLSYAIDLLQKENRSLRKNVKEPAKREAKGGGFDVMRWTKEIVSGKIFTARCKSQTTVVAL</sequence>
<name>A0A9Q0CNX2_9POAL</name>
<dbReference type="Proteomes" id="UP001151287">
    <property type="component" value="Unassembled WGS sequence"/>
</dbReference>
<keyword evidence="6" id="KW-1185">Reference proteome</keyword>
<dbReference type="InterPro" id="IPR051861">
    <property type="entry name" value="NET_actin-binding_domain"/>
</dbReference>
<dbReference type="GO" id="GO:0003779">
    <property type="term" value="F:actin binding"/>
    <property type="evidence" value="ECO:0007669"/>
    <property type="project" value="InterPro"/>
</dbReference>
<evidence type="ECO:0000256" key="1">
    <source>
        <dbReference type="ARBA" id="ARBA00023054"/>
    </source>
</evidence>